<dbReference type="AlphaFoldDB" id="A0AA39W5J6"/>
<feature type="compositionally biased region" description="Basic and acidic residues" evidence="9">
    <location>
        <begin position="229"/>
        <end position="238"/>
    </location>
</feature>
<dbReference type="GO" id="GO:0005886">
    <property type="term" value="C:plasma membrane"/>
    <property type="evidence" value="ECO:0007669"/>
    <property type="project" value="UniProtKB-SubCell"/>
</dbReference>
<evidence type="ECO:0000256" key="5">
    <source>
        <dbReference type="ARBA" id="ARBA00022949"/>
    </source>
</evidence>
<evidence type="ECO:0000313" key="12">
    <source>
        <dbReference type="Proteomes" id="UP001168877"/>
    </source>
</evidence>
<dbReference type="InterPro" id="IPR051378">
    <property type="entry name" value="Cell2Cell_Antifungal"/>
</dbReference>
<dbReference type="Gene3D" id="3.30.430.20">
    <property type="entry name" value="Gnk2 domain, C-X8-C-X2-C motif"/>
    <property type="match status" value="1"/>
</dbReference>
<evidence type="ECO:0000256" key="8">
    <source>
        <dbReference type="ARBA" id="ARBA00038393"/>
    </source>
</evidence>
<sequence length="292" mass="31904">MKVMKTRQFAITQGERIQYFRNWLRQVTRAVASAPNNRGYARAQEKVSGTGNESVYVLADCLRSLNASLCRACLENASASILNCLPWLEGRALKTGCFMRYSDRDFLNKELGNSRSRGVPGQHRGSNLPYDNGGELHQKERRRYRNGREGLSFEHSVGGKGSRPNTDSVMHQRPLSECTETALQPPSGRQVGATVETGQTTGTLVGTQVCSVSIPATRDTVFGGTSSGRGEDNKNREQLSGEDLRFALSLANGHPPPLTGRSLTKPSRSTSRGTTTRTPRPPGDEKSCSAKE</sequence>
<evidence type="ECO:0000256" key="9">
    <source>
        <dbReference type="SAM" id="MobiDB-lite"/>
    </source>
</evidence>
<comment type="caution">
    <text evidence="11">The sequence shown here is derived from an EMBL/GenBank/DDBJ whole genome shotgun (WGS) entry which is preliminary data.</text>
</comment>
<feature type="compositionally biased region" description="Basic and acidic residues" evidence="9">
    <location>
        <begin position="282"/>
        <end position="292"/>
    </location>
</feature>
<keyword evidence="12" id="KW-1185">Reference proteome</keyword>
<proteinExistence type="inferred from homology"/>
<keyword evidence="2" id="KW-0945">Host-virus interaction</keyword>
<feature type="domain" description="Gnk2-homologous" evidence="10">
    <location>
        <begin position="1"/>
        <end position="106"/>
    </location>
</feature>
<feature type="compositionally biased region" description="Low complexity" evidence="9">
    <location>
        <begin position="266"/>
        <end position="278"/>
    </location>
</feature>
<evidence type="ECO:0000256" key="3">
    <source>
        <dbReference type="ARBA" id="ARBA00022729"/>
    </source>
</evidence>
<evidence type="ECO:0000313" key="11">
    <source>
        <dbReference type="EMBL" id="KAK0601961.1"/>
    </source>
</evidence>
<reference evidence="11" key="2">
    <citation type="submission" date="2023-06" db="EMBL/GenBank/DDBJ databases">
        <authorList>
            <person name="Swenson N.G."/>
            <person name="Wegrzyn J.L."/>
            <person name="Mcevoy S.L."/>
        </authorList>
    </citation>
    <scope>NUCLEOTIDE SEQUENCE</scope>
    <source>
        <strain evidence="11">NS2018</strain>
        <tissue evidence="11">Leaf</tissue>
    </source>
</reference>
<feature type="region of interest" description="Disordered" evidence="9">
    <location>
        <begin position="218"/>
        <end position="238"/>
    </location>
</feature>
<comment type="subcellular location">
    <subcellularLocation>
        <location evidence="7">Cell junction</location>
        <location evidence="7">Plasmodesma</location>
    </subcellularLocation>
    <subcellularLocation>
        <location evidence="1">Cell membrane</location>
        <topology evidence="1">Single-pass type I membrane protein</topology>
    </subcellularLocation>
</comment>
<keyword evidence="5" id="KW-0965">Cell junction</keyword>
<protein>
    <recommendedName>
        <fullName evidence="10">Gnk2-homologous domain-containing protein</fullName>
    </recommendedName>
</protein>
<evidence type="ECO:0000256" key="1">
    <source>
        <dbReference type="ARBA" id="ARBA00004251"/>
    </source>
</evidence>
<feature type="region of interest" description="Disordered" evidence="9">
    <location>
        <begin position="251"/>
        <end position="292"/>
    </location>
</feature>
<reference evidence="11" key="1">
    <citation type="journal article" date="2022" name="Plant J.">
        <title>Strategies of tolerance reflected in two North American maple genomes.</title>
        <authorList>
            <person name="McEvoy S.L."/>
            <person name="Sezen U.U."/>
            <person name="Trouern-Trend A."/>
            <person name="McMahon S.M."/>
            <person name="Schaberg P.G."/>
            <person name="Yang J."/>
            <person name="Wegrzyn J.L."/>
            <person name="Swenson N.G."/>
        </authorList>
    </citation>
    <scope>NUCLEOTIDE SEQUENCE</scope>
    <source>
        <strain evidence="11">NS2018</strain>
    </source>
</reference>
<evidence type="ECO:0000256" key="7">
    <source>
        <dbReference type="ARBA" id="ARBA00024184"/>
    </source>
</evidence>
<dbReference type="CDD" id="cd23509">
    <property type="entry name" value="Gnk2-like"/>
    <property type="match status" value="1"/>
</dbReference>
<organism evidence="11 12">
    <name type="scientific">Acer saccharum</name>
    <name type="common">Sugar maple</name>
    <dbReference type="NCBI Taxonomy" id="4024"/>
    <lineage>
        <taxon>Eukaryota</taxon>
        <taxon>Viridiplantae</taxon>
        <taxon>Streptophyta</taxon>
        <taxon>Embryophyta</taxon>
        <taxon>Tracheophyta</taxon>
        <taxon>Spermatophyta</taxon>
        <taxon>Magnoliopsida</taxon>
        <taxon>eudicotyledons</taxon>
        <taxon>Gunneridae</taxon>
        <taxon>Pentapetalae</taxon>
        <taxon>rosids</taxon>
        <taxon>malvids</taxon>
        <taxon>Sapindales</taxon>
        <taxon>Sapindaceae</taxon>
        <taxon>Hippocastanoideae</taxon>
        <taxon>Acereae</taxon>
        <taxon>Acer</taxon>
    </lineage>
</organism>
<dbReference type="PANTHER" id="PTHR32080">
    <property type="entry name" value="ANTIFUNGAL PROTEIN GINKBILOBIN-2-LIKE"/>
    <property type="match status" value="1"/>
</dbReference>
<dbReference type="InterPro" id="IPR038408">
    <property type="entry name" value="GNK2_sf"/>
</dbReference>
<dbReference type="GO" id="GO:0009506">
    <property type="term" value="C:plasmodesma"/>
    <property type="evidence" value="ECO:0007669"/>
    <property type="project" value="UniProtKB-SubCell"/>
</dbReference>
<evidence type="ECO:0000256" key="6">
    <source>
        <dbReference type="ARBA" id="ARBA00023157"/>
    </source>
</evidence>
<evidence type="ECO:0000256" key="2">
    <source>
        <dbReference type="ARBA" id="ARBA00022581"/>
    </source>
</evidence>
<dbReference type="PANTHER" id="PTHR32080:SF47">
    <property type="entry name" value="PROTEIN KINASE FAMILY PROTEIN"/>
    <property type="match status" value="1"/>
</dbReference>
<evidence type="ECO:0000259" key="10">
    <source>
        <dbReference type="PROSITE" id="PS51473"/>
    </source>
</evidence>
<keyword evidence="3" id="KW-0732">Signal</keyword>
<dbReference type="Proteomes" id="UP001168877">
    <property type="component" value="Unassembled WGS sequence"/>
</dbReference>
<keyword evidence="4" id="KW-0677">Repeat</keyword>
<accession>A0AA39W5J6</accession>
<evidence type="ECO:0000256" key="4">
    <source>
        <dbReference type="ARBA" id="ARBA00022737"/>
    </source>
</evidence>
<dbReference type="PROSITE" id="PS51473">
    <property type="entry name" value="GNK2"/>
    <property type="match status" value="1"/>
</dbReference>
<dbReference type="Pfam" id="PF01657">
    <property type="entry name" value="Stress-antifung"/>
    <property type="match status" value="1"/>
</dbReference>
<gene>
    <name evidence="11" type="ORF">LWI29_029102</name>
</gene>
<keyword evidence="6" id="KW-1015">Disulfide bond</keyword>
<dbReference type="InterPro" id="IPR002902">
    <property type="entry name" value="GNK2"/>
</dbReference>
<dbReference type="EMBL" id="JAUESC010000003">
    <property type="protein sequence ID" value="KAK0601961.1"/>
    <property type="molecule type" value="Genomic_DNA"/>
</dbReference>
<dbReference type="FunFam" id="3.30.430.20:FF:000015">
    <property type="entry name" value="Cysteine-rich receptor-like protein kinase 3"/>
    <property type="match status" value="1"/>
</dbReference>
<name>A0AA39W5J6_ACESA</name>
<feature type="region of interest" description="Disordered" evidence="9">
    <location>
        <begin position="112"/>
        <end position="170"/>
    </location>
</feature>
<comment type="similarity">
    <text evidence="8">Belongs to the cysteine-rich repeat secretory protein family. Plasmodesmata-located proteins (PDLD) subfamily.</text>
</comment>